<evidence type="ECO:0000313" key="2">
    <source>
        <dbReference type="Proteomes" id="UP000050795"/>
    </source>
</evidence>
<reference evidence="3" key="2">
    <citation type="submission" date="2023-11" db="UniProtKB">
        <authorList>
            <consortium name="WormBaseParasite"/>
        </authorList>
    </citation>
    <scope>IDENTIFICATION</scope>
</reference>
<organism evidence="2 3">
    <name type="scientific">Trichobilharzia regenti</name>
    <name type="common">Nasal bird schistosome</name>
    <dbReference type="NCBI Taxonomy" id="157069"/>
    <lineage>
        <taxon>Eukaryota</taxon>
        <taxon>Metazoa</taxon>
        <taxon>Spiralia</taxon>
        <taxon>Lophotrochozoa</taxon>
        <taxon>Platyhelminthes</taxon>
        <taxon>Trematoda</taxon>
        <taxon>Digenea</taxon>
        <taxon>Strigeidida</taxon>
        <taxon>Schistosomatoidea</taxon>
        <taxon>Schistosomatidae</taxon>
        <taxon>Trichobilharzia</taxon>
    </lineage>
</organism>
<proteinExistence type="predicted"/>
<protein>
    <submittedName>
        <fullName evidence="3">Uncharacterized protein</fullName>
    </submittedName>
</protein>
<dbReference type="AlphaFoldDB" id="A0AA85KFI6"/>
<evidence type="ECO:0000313" key="3">
    <source>
        <dbReference type="WBParaSite" id="TREG1_83280.1"/>
    </source>
</evidence>
<reference evidence="2" key="1">
    <citation type="submission" date="2022-06" db="EMBL/GenBank/DDBJ databases">
        <authorList>
            <person name="Berger JAMES D."/>
            <person name="Berger JAMES D."/>
        </authorList>
    </citation>
    <scope>NUCLEOTIDE SEQUENCE [LARGE SCALE GENOMIC DNA]</scope>
</reference>
<dbReference type="WBParaSite" id="TREG1_83280.1">
    <property type="protein sequence ID" value="TREG1_83280.1"/>
    <property type="gene ID" value="TREG1_83280"/>
</dbReference>
<accession>A0AA85KFI6</accession>
<dbReference type="Proteomes" id="UP000050795">
    <property type="component" value="Unassembled WGS sequence"/>
</dbReference>
<feature type="region of interest" description="Disordered" evidence="1">
    <location>
        <begin position="1"/>
        <end position="22"/>
    </location>
</feature>
<evidence type="ECO:0000256" key="1">
    <source>
        <dbReference type="SAM" id="MobiDB-lite"/>
    </source>
</evidence>
<sequence length="106" mass="12087">MHCNTWKQQAHPVKEEDEDAEEKSFYSATQSLNYPGTSYISSFITSFDNRSSSCSSTARPTFLSEKEEIRNSSSVIMLVFISLQHEKVAQVSNRPPISLQIYDNLF</sequence>
<keyword evidence="2" id="KW-1185">Reference proteome</keyword>
<name>A0AA85KFI6_TRIRE</name>